<dbReference type="PANTHER" id="PTHR43708">
    <property type="entry name" value="CONSERVED EXPRESSED OXIDOREDUCTASE (EUROFUNG)"/>
    <property type="match status" value="1"/>
</dbReference>
<dbReference type="STRING" id="1236976.JCM16418_1219"/>
<dbReference type="OrthoDB" id="9815825at2"/>
<dbReference type="GO" id="GO:0000166">
    <property type="term" value="F:nucleotide binding"/>
    <property type="evidence" value="ECO:0007669"/>
    <property type="project" value="InterPro"/>
</dbReference>
<evidence type="ECO:0000259" key="2">
    <source>
        <dbReference type="Pfam" id="PF21378"/>
    </source>
</evidence>
<reference evidence="3 4" key="1">
    <citation type="journal article" date="2014" name="Genome Announc.">
        <title>Draft Genome Sequence of Paenibacillus pini JCM 16418T, Isolated from the Rhizosphere of Pine Tree.</title>
        <authorList>
            <person name="Yuki M."/>
            <person name="Oshima K."/>
            <person name="Suda W."/>
            <person name="Oshida Y."/>
            <person name="Kitamura K."/>
            <person name="Iida Y."/>
            <person name="Hattori M."/>
            <person name="Ohkuma M."/>
        </authorList>
    </citation>
    <scope>NUCLEOTIDE SEQUENCE [LARGE SCALE GENOMIC DNA]</scope>
    <source>
        <strain evidence="3 4">JCM 16418</strain>
    </source>
</reference>
<keyword evidence="4" id="KW-1185">Reference proteome</keyword>
<dbReference type="SUPFAM" id="SSF55347">
    <property type="entry name" value="Glyceraldehyde-3-phosphate dehydrogenase-like, C-terminal domain"/>
    <property type="match status" value="1"/>
</dbReference>
<dbReference type="Gene3D" id="3.30.360.10">
    <property type="entry name" value="Dihydrodipicolinate Reductase, domain 2"/>
    <property type="match status" value="1"/>
</dbReference>
<organism evidence="3 4">
    <name type="scientific">Paenibacillus pini JCM 16418</name>
    <dbReference type="NCBI Taxonomy" id="1236976"/>
    <lineage>
        <taxon>Bacteria</taxon>
        <taxon>Bacillati</taxon>
        <taxon>Bacillota</taxon>
        <taxon>Bacilli</taxon>
        <taxon>Bacillales</taxon>
        <taxon>Paenibacillaceae</taxon>
        <taxon>Paenibacillus</taxon>
    </lineage>
</organism>
<proteinExistence type="predicted"/>
<accession>W7Y8I5</accession>
<dbReference type="EMBL" id="BAVZ01000002">
    <property type="protein sequence ID" value="GAF07225.1"/>
    <property type="molecule type" value="Genomic_DNA"/>
</dbReference>
<dbReference type="InterPro" id="IPR048477">
    <property type="entry name" value="YceM-like_C"/>
</dbReference>
<dbReference type="Pfam" id="PF01408">
    <property type="entry name" value="GFO_IDH_MocA"/>
    <property type="match status" value="1"/>
</dbReference>
<sequence>MNDNIRKLRVAMIGMGDIARKVYLPLLAQHKYAEVVGIMSRSQATVDEVVQTYRFPQGTTDLETLLSWNVDAVFVHSPTETHYDTVMKCLQSGLNVYVDKPLSGNLNESKEMAAYAASKGLLLAVGFNRRFAPMYMQAKQWMEDAGGFDQCSAVKHRTRLQASSSNDTIMDDLIHVLDLLLWLSSGDYQLLEHQLTENEQGQMLHTSGILGLSDNRMGSYSMIRRAGSDLERVELHGNGHSAEITNLEHAIFHAKGQSAQTQTFGSWDTILKRRGFSGAVDHFLDCIGSPQQCSIRADLVLDSHILADELIRRGSANNG</sequence>
<evidence type="ECO:0000259" key="1">
    <source>
        <dbReference type="Pfam" id="PF01408"/>
    </source>
</evidence>
<dbReference type="eggNOG" id="COG0673">
    <property type="taxonomic scope" value="Bacteria"/>
</dbReference>
<gene>
    <name evidence="3" type="ORF">JCM16418_1219</name>
</gene>
<feature type="domain" description="Gfo/Idh/MocA-like oxidoreductase N-terminal" evidence="1">
    <location>
        <begin position="8"/>
        <end position="127"/>
    </location>
</feature>
<evidence type="ECO:0000313" key="3">
    <source>
        <dbReference type="EMBL" id="GAF07225.1"/>
    </source>
</evidence>
<comment type="caution">
    <text evidence="3">The sequence shown here is derived from an EMBL/GenBank/DDBJ whole genome shotgun (WGS) entry which is preliminary data.</text>
</comment>
<dbReference type="Proteomes" id="UP000019364">
    <property type="component" value="Unassembled WGS sequence"/>
</dbReference>
<name>W7Y8I5_9BACL</name>
<dbReference type="InterPro" id="IPR036291">
    <property type="entry name" value="NAD(P)-bd_dom_sf"/>
</dbReference>
<protein>
    <submittedName>
        <fullName evidence="3">Oxidoreductase domain protein</fullName>
    </submittedName>
</protein>
<dbReference type="InterPro" id="IPR000683">
    <property type="entry name" value="Gfo/Idh/MocA-like_OxRdtase_N"/>
</dbReference>
<dbReference type="AlphaFoldDB" id="W7Y8I5"/>
<feature type="domain" description="YceM-like C-terminal" evidence="2">
    <location>
        <begin position="133"/>
        <end position="249"/>
    </location>
</feature>
<evidence type="ECO:0000313" key="4">
    <source>
        <dbReference type="Proteomes" id="UP000019364"/>
    </source>
</evidence>
<dbReference type="InterPro" id="IPR051317">
    <property type="entry name" value="Gfo/Idh/MocA_oxidoreduct"/>
</dbReference>
<dbReference type="Pfam" id="PF21378">
    <property type="entry name" value="YceM-like_C"/>
    <property type="match status" value="1"/>
</dbReference>
<dbReference type="PANTHER" id="PTHR43708:SF4">
    <property type="entry name" value="OXIDOREDUCTASE YCEM-RELATED"/>
    <property type="match status" value="1"/>
</dbReference>
<dbReference type="SUPFAM" id="SSF51735">
    <property type="entry name" value="NAD(P)-binding Rossmann-fold domains"/>
    <property type="match status" value="1"/>
</dbReference>
<dbReference type="RefSeq" id="WP_036646860.1">
    <property type="nucleotide sequence ID" value="NZ_BAVZ01000002.1"/>
</dbReference>
<dbReference type="Gene3D" id="3.40.50.720">
    <property type="entry name" value="NAD(P)-binding Rossmann-like Domain"/>
    <property type="match status" value="1"/>
</dbReference>